<name>A0A9D1DFR9_9FIRM</name>
<evidence type="ECO:0000256" key="10">
    <source>
        <dbReference type="ARBA" id="ARBA00022989"/>
    </source>
</evidence>
<evidence type="ECO:0000256" key="15">
    <source>
        <dbReference type="ARBA" id="ARBA00048586"/>
    </source>
</evidence>
<comment type="function">
    <text evidence="1">This protein catalyzes the committed step to the synthesis of the acidic phospholipids.</text>
</comment>
<keyword evidence="11" id="KW-0443">Lipid metabolism</keyword>
<gene>
    <name evidence="19" type="primary">pgsA</name>
    <name evidence="19" type="ORF">IAB89_10860</name>
</gene>
<comment type="subcellular location">
    <subcellularLocation>
        <location evidence="2">Membrane</location>
        <topology evidence="2">Multi-pass membrane protein</topology>
    </subcellularLocation>
</comment>
<comment type="similarity">
    <text evidence="4 17">Belongs to the CDP-alcohol phosphatidyltransferase class-I family.</text>
</comment>
<sequence>MNTPNKLTVLRMILVPFFVAALLAGNSLPHHNLIAFILFAAASYTDHLDGKLARSRNLITTFGKFMDPLADKIMVISALVCFVSLDVANVWLVLLIIFREFMVTSVRLVAADSGVVVAANNWGKAKTVSQIIAILFILLFQYLLELVSLGVLPVFTVFGGSAVQWFGFFGNVLLLVATVMAVISGVIYLKQNWKIVAREM</sequence>
<evidence type="ECO:0000256" key="8">
    <source>
        <dbReference type="ARBA" id="ARBA00022679"/>
    </source>
</evidence>
<organism evidence="19 20">
    <name type="scientific">Candidatus Caccousia avicola</name>
    <dbReference type="NCBI Taxonomy" id="2840721"/>
    <lineage>
        <taxon>Bacteria</taxon>
        <taxon>Bacillati</taxon>
        <taxon>Bacillota</taxon>
        <taxon>Clostridia</taxon>
        <taxon>Eubacteriales</taxon>
        <taxon>Oscillospiraceae</taxon>
        <taxon>Oscillospiraceae incertae sedis</taxon>
        <taxon>Candidatus Caccousia</taxon>
    </lineage>
</organism>
<evidence type="ECO:0000256" key="18">
    <source>
        <dbReference type="SAM" id="Phobius"/>
    </source>
</evidence>
<keyword evidence="10 18" id="KW-1133">Transmembrane helix</keyword>
<keyword evidence="9 18" id="KW-0812">Transmembrane</keyword>
<dbReference type="Proteomes" id="UP000824242">
    <property type="component" value="Unassembled WGS sequence"/>
</dbReference>
<evidence type="ECO:0000256" key="5">
    <source>
        <dbReference type="ARBA" id="ARBA00013170"/>
    </source>
</evidence>
<dbReference type="EMBL" id="DVGZ01000118">
    <property type="protein sequence ID" value="HIR48133.1"/>
    <property type="molecule type" value="Genomic_DNA"/>
</dbReference>
<reference evidence="19" key="2">
    <citation type="journal article" date="2021" name="PeerJ">
        <title>Extensive microbial diversity within the chicken gut microbiome revealed by metagenomics and culture.</title>
        <authorList>
            <person name="Gilroy R."/>
            <person name="Ravi A."/>
            <person name="Getino M."/>
            <person name="Pursley I."/>
            <person name="Horton D.L."/>
            <person name="Alikhan N.F."/>
            <person name="Baker D."/>
            <person name="Gharbi K."/>
            <person name="Hall N."/>
            <person name="Watson M."/>
            <person name="Adriaenssens E.M."/>
            <person name="Foster-Nyarko E."/>
            <person name="Jarju S."/>
            <person name="Secka A."/>
            <person name="Antonio M."/>
            <person name="Oren A."/>
            <person name="Chaudhuri R.R."/>
            <person name="La Ragione R."/>
            <person name="Hildebrand F."/>
            <person name="Pallen M.J."/>
        </authorList>
    </citation>
    <scope>NUCLEOTIDE SEQUENCE</scope>
    <source>
        <strain evidence="19">ChiSxjej1B13-7958</strain>
    </source>
</reference>
<dbReference type="GO" id="GO:0008444">
    <property type="term" value="F:CDP-diacylglycerol-glycerol-3-phosphate 3-phosphatidyltransferase activity"/>
    <property type="evidence" value="ECO:0007669"/>
    <property type="project" value="UniProtKB-UniRule"/>
</dbReference>
<evidence type="ECO:0000256" key="14">
    <source>
        <dbReference type="ARBA" id="ARBA00023264"/>
    </source>
</evidence>
<dbReference type="Gene3D" id="1.20.120.1760">
    <property type="match status" value="1"/>
</dbReference>
<dbReference type="InterPro" id="IPR050324">
    <property type="entry name" value="CDP-alcohol_PTase-I"/>
</dbReference>
<dbReference type="NCBIfam" id="TIGR00560">
    <property type="entry name" value="pgsA"/>
    <property type="match status" value="1"/>
</dbReference>
<evidence type="ECO:0000256" key="1">
    <source>
        <dbReference type="ARBA" id="ARBA00003973"/>
    </source>
</evidence>
<dbReference type="PROSITE" id="PS00379">
    <property type="entry name" value="CDP_ALCOHOL_P_TRANSF"/>
    <property type="match status" value="1"/>
</dbReference>
<dbReference type="GO" id="GO:0016020">
    <property type="term" value="C:membrane"/>
    <property type="evidence" value="ECO:0007669"/>
    <property type="project" value="UniProtKB-SubCell"/>
</dbReference>
<dbReference type="PANTHER" id="PTHR14269:SF62">
    <property type="entry name" value="CDP-DIACYLGLYCEROL--GLYCEROL-3-PHOSPHATE 3-PHOSPHATIDYLTRANSFERASE 1, CHLOROPLASTIC"/>
    <property type="match status" value="1"/>
</dbReference>
<feature type="transmembrane region" description="Helical" evidence="18">
    <location>
        <begin position="165"/>
        <end position="189"/>
    </location>
</feature>
<evidence type="ECO:0000256" key="3">
    <source>
        <dbReference type="ARBA" id="ARBA00005042"/>
    </source>
</evidence>
<keyword evidence="7" id="KW-0444">Lipid biosynthesis</keyword>
<proteinExistence type="inferred from homology"/>
<dbReference type="InterPro" id="IPR000462">
    <property type="entry name" value="CDP-OH_P_trans"/>
</dbReference>
<dbReference type="AlphaFoldDB" id="A0A9D1DFR9"/>
<evidence type="ECO:0000313" key="20">
    <source>
        <dbReference type="Proteomes" id="UP000824242"/>
    </source>
</evidence>
<keyword evidence="12 18" id="KW-0472">Membrane</keyword>
<dbReference type="EC" id="2.7.8.5" evidence="5 16"/>
<evidence type="ECO:0000256" key="7">
    <source>
        <dbReference type="ARBA" id="ARBA00022516"/>
    </source>
</evidence>
<protein>
    <recommendedName>
        <fullName evidence="6 16">CDP-diacylglycerol--glycerol-3-phosphate 3-phosphatidyltransferase</fullName>
        <ecNumber evidence="5 16">2.7.8.5</ecNumber>
    </recommendedName>
</protein>
<evidence type="ECO:0000256" key="6">
    <source>
        <dbReference type="ARBA" id="ARBA00014944"/>
    </source>
</evidence>
<evidence type="ECO:0000256" key="16">
    <source>
        <dbReference type="NCBIfam" id="TIGR00560"/>
    </source>
</evidence>
<comment type="pathway">
    <text evidence="3">Phospholipid metabolism; phosphatidylglycerol biosynthesis; phosphatidylglycerol from CDP-diacylglycerol: step 1/2.</text>
</comment>
<dbReference type="InterPro" id="IPR048254">
    <property type="entry name" value="CDP_ALCOHOL_P_TRANSF_CS"/>
</dbReference>
<evidence type="ECO:0000256" key="11">
    <source>
        <dbReference type="ARBA" id="ARBA00023098"/>
    </source>
</evidence>
<keyword evidence="14" id="KW-1208">Phospholipid metabolism</keyword>
<evidence type="ECO:0000256" key="4">
    <source>
        <dbReference type="ARBA" id="ARBA00010441"/>
    </source>
</evidence>
<feature type="transmembrane region" description="Helical" evidence="18">
    <location>
        <begin position="73"/>
        <end position="98"/>
    </location>
</feature>
<feature type="transmembrane region" description="Helical" evidence="18">
    <location>
        <begin position="131"/>
        <end position="159"/>
    </location>
</feature>
<evidence type="ECO:0000256" key="12">
    <source>
        <dbReference type="ARBA" id="ARBA00023136"/>
    </source>
</evidence>
<dbReference type="InterPro" id="IPR043130">
    <property type="entry name" value="CDP-OH_PTrfase_TM_dom"/>
</dbReference>
<evidence type="ECO:0000256" key="9">
    <source>
        <dbReference type="ARBA" id="ARBA00022692"/>
    </source>
</evidence>
<dbReference type="PIRSF" id="PIRSF000847">
    <property type="entry name" value="Phos_ph_gly_syn"/>
    <property type="match status" value="1"/>
</dbReference>
<evidence type="ECO:0000256" key="17">
    <source>
        <dbReference type="RuleBase" id="RU003750"/>
    </source>
</evidence>
<reference evidence="19" key="1">
    <citation type="submission" date="2020-10" db="EMBL/GenBank/DDBJ databases">
        <authorList>
            <person name="Gilroy R."/>
        </authorList>
    </citation>
    <scope>NUCLEOTIDE SEQUENCE</scope>
    <source>
        <strain evidence="19">ChiSxjej1B13-7958</strain>
    </source>
</reference>
<dbReference type="PANTHER" id="PTHR14269">
    <property type="entry name" value="CDP-DIACYLGLYCEROL--GLYCEROL-3-PHOSPHATE 3-PHOSPHATIDYLTRANSFERASE-RELATED"/>
    <property type="match status" value="1"/>
</dbReference>
<keyword evidence="8 17" id="KW-0808">Transferase</keyword>
<evidence type="ECO:0000313" key="19">
    <source>
        <dbReference type="EMBL" id="HIR48133.1"/>
    </source>
</evidence>
<evidence type="ECO:0000256" key="13">
    <source>
        <dbReference type="ARBA" id="ARBA00023209"/>
    </source>
</evidence>
<dbReference type="Pfam" id="PF01066">
    <property type="entry name" value="CDP-OH_P_transf"/>
    <property type="match status" value="1"/>
</dbReference>
<dbReference type="InterPro" id="IPR004570">
    <property type="entry name" value="Phosphatidylglycerol_P_synth"/>
</dbReference>
<accession>A0A9D1DFR9</accession>
<comment type="caution">
    <text evidence="19">The sequence shown here is derived from an EMBL/GenBank/DDBJ whole genome shotgun (WGS) entry which is preliminary data.</text>
</comment>
<comment type="catalytic activity">
    <reaction evidence="15">
        <text>a CDP-1,2-diacyl-sn-glycerol + sn-glycerol 3-phosphate = a 1,2-diacyl-sn-glycero-3-phospho-(1'-sn-glycero-3'-phosphate) + CMP + H(+)</text>
        <dbReference type="Rhea" id="RHEA:12593"/>
        <dbReference type="ChEBI" id="CHEBI:15378"/>
        <dbReference type="ChEBI" id="CHEBI:57597"/>
        <dbReference type="ChEBI" id="CHEBI:58332"/>
        <dbReference type="ChEBI" id="CHEBI:60110"/>
        <dbReference type="ChEBI" id="CHEBI:60377"/>
        <dbReference type="EC" id="2.7.8.5"/>
    </reaction>
</comment>
<dbReference type="GO" id="GO:0046474">
    <property type="term" value="P:glycerophospholipid biosynthetic process"/>
    <property type="evidence" value="ECO:0007669"/>
    <property type="project" value="TreeGrafter"/>
</dbReference>
<evidence type="ECO:0000256" key="2">
    <source>
        <dbReference type="ARBA" id="ARBA00004141"/>
    </source>
</evidence>
<keyword evidence="13" id="KW-0594">Phospholipid biosynthesis</keyword>